<evidence type="ECO:0000256" key="3">
    <source>
        <dbReference type="SAM" id="Phobius"/>
    </source>
</evidence>
<dbReference type="NCBIfam" id="TIGR00350">
    <property type="entry name" value="lytR_cpsA_psr"/>
    <property type="match status" value="1"/>
</dbReference>
<feature type="transmembrane region" description="Helical" evidence="3">
    <location>
        <begin position="406"/>
        <end position="425"/>
    </location>
</feature>
<evidence type="ECO:0000256" key="1">
    <source>
        <dbReference type="ARBA" id="ARBA00006068"/>
    </source>
</evidence>
<evidence type="ECO:0000313" key="6">
    <source>
        <dbReference type="Proteomes" id="UP000000214"/>
    </source>
</evidence>
<keyword evidence="3" id="KW-0472">Membrane</keyword>
<feature type="region of interest" description="Disordered" evidence="2">
    <location>
        <begin position="1"/>
        <end position="368"/>
    </location>
</feature>
<dbReference type="AlphaFoldDB" id="K7RWP2"/>
<feature type="compositionally biased region" description="Polar residues" evidence="2">
    <location>
        <begin position="242"/>
        <end position="254"/>
    </location>
</feature>
<feature type="domain" description="Cell envelope-related transcriptional attenuator" evidence="4">
    <location>
        <begin position="560"/>
        <end position="741"/>
    </location>
</feature>
<evidence type="ECO:0000256" key="2">
    <source>
        <dbReference type="SAM" id="MobiDB-lite"/>
    </source>
</evidence>
<dbReference type="PANTHER" id="PTHR33392">
    <property type="entry name" value="POLYISOPRENYL-TEICHOIC ACID--PEPTIDOGLYCAN TEICHOIC ACID TRANSFERASE TAGU"/>
    <property type="match status" value="1"/>
</dbReference>
<dbReference type="STRING" id="1171373.PACID_30800"/>
<feature type="compositionally biased region" description="Low complexity" evidence="2">
    <location>
        <begin position="217"/>
        <end position="230"/>
    </location>
</feature>
<reference evidence="5 6" key="1">
    <citation type="journal article" date="2012" name="BMC Genomics">
        <title>The genome sequence of Propionibacterium acidipropionici provides insights into its biotechnological and industrial potential.</title>
        <authorList>
            <person name="Parizzi L.P."/>
            <person name="Grassi M.C."/>
            <person name="Llerena L.A."/>
            <person name="Carazzolle M.F."/>
            <person name="Queiroz V.L."/>
            <person name="Lunardi I."/>
            <person name="Zeidler A.F."/>
            <person name="Teixeira P.J."/>
            <person name="Mieczkowski P."/>
            <person name="Rincones J."/>
            <person name="Pereira G.A."/>
        </authorList>
    </citation>
    <scope>NUCLEOTIDE SEQUENCE [LARGE SCALE GENOMIC DNA]</scope>
    <source>
        <strain evidence="6">ATCC 4875 / DSM 20272 / JCM 6432 / NBRC 12425 / NCIMB 8070</strain>
    </source>
</reference>
<feature type="compositionally biased region" description="Basic and acidic residues" evidence="2">
    <location>
        <begin position="317"/>
        <end position="337"/>
    </location>
</feature>
<feature type="transmembrane region" description="Helical" evidence="3">
    <location>
        <begin position="378"/>
        <end position="394"/>
    </location>
</feature>
<feature type="compositionally biased region" description="Basic and acidic residues" evidence="2">
    <location>
        <begin position="28"/>
        <end position="47"/>
    </location>
</feature>
<feature type="compositionally biased region" description="Low complexity" evidence="2">
    <location>
        <begin position="272"/>
        <end position="291"/>
    </location>
</feature>
<feature type="compositionally biased region" description="Basic and acidic residues" evidence="2">
    <location>
        <begin position="355"/>
        <end position="367"/>
    </location>
</feature>
<dbReference type="EMBL" id="CP003493">
    <property type="protein sequence ID" value="AFV90841.1"/>
    <property type="molecule type" value="Genomic_DNA"/>
</dbReference>
<evidence type="ECO:0000313" key="5">
    <source>
        <dbReference type="EMBL" id="AFV90841.1"/>
    </source>
</evidence>
<dbReference type="PANTHER" id="PTHR33392:SF6">
    <property type="entry name" value="POLYISOPRENYL-TEICHOIC ACID--PEPTIDOGLYCAN TEICHOIC ACID TRANSFERASE TAGU"/>
    <property type="match status" value="1"/>
</dbReference>
<protein>
    <submittedName>
        <fullName evidence="5">Putative transcriptional regulator</fullName>
    </submittedName>
</protein>
<feature type="transmembrane region" description="Helical" evidence="3">
    <location>
        <begin position="477"/>
        <end position="495"/>
    </location>
</feature>
<comment type="similarity">
    <text evidence="1">Belongs to the LytR/CpsA/Psr (LCP) family.</text>
</comment>
<dbReference type="eggNOG" id="COG1316">
    <property type="taxonomic scope" value="Bacteria"/>
</dbReference>
<dbReference type="Proteomes" id="UP000000214">
    <property type="component" value="Chromosome"/>
</dbReference>
<name>K7RWP2_ACIA4</name>
<sequence length="886" mass="94386">MADYHSGGDTGRPRHAEPWWMDEPDSMEDTHSFRRDELRGDPTELRGARFAAPRRGLADSAIHAAEESEPTRYVDPGARQPPERPGAGEPPHPAAYDPTPSYPALSDSDLSDPTSDLGFSGLRSRPRSSDSGTRDHLASSASDAARIRRASSEDSVESPLTSAGSAFGSGIPRDTGADAGTTSGPASAAGATPGSTSGARHSADSPDDPYSLYRRTSSASHSISRSGGARHSADSPYEALDSTPSADAAQNPSSDPEPASTPSRRRRRRRPGTAAAAATVAATAAASSATPVDDPDAEMAEVVMRGAGSEGAGSDGARSDRASSQDTASDKASDLGRQRAGSFQEGRYALDAEPDDRVKEKELRSESGRAQSRAFRKASLWTVLGALVPGLGLMHSRVHRRRRFGLVLIGLVLVAITVLAIEAVTNPAGIASIAVRPRLLRLISLALPIGALVLVGLLVFTHIDIRPRKITRTQRWVSSLLVGTLSLLIAAPLTVGSRYANDEAAALSKIFKDRRSGTRPSIDTNKNVNEIWRDKKRVNVLLVGADDSGQRNYRKQGEMNTDTMMVASINTQTGDTSLIQIPRNTANIPFPKDSKLHQIYPDGFSNGHGDDANFFANALWTTVENEHKDAMGATDYPGADALKLGIGEALGLKLDYFMMLDIDGLQKFIEAIGGVTVNVNERLPIAGNTEGKAPTGYIEVGPNRHLSGYNAMWYARSRSASTDYDRMGRQSCLIKAVLDQVDPKTVLTRFEAIASASGDMVVSDIPEKMLPAFVELALRVRGGNINRLLFTQGRNGFQPYDPDYDLIRKQVKQTISAAGNKANKNKPVTKASPKISMTPSTTPTPKKTASSSPDSGPASASPSASSSAVSQSVTDVCAYHPVTQQR</sequence>
<keyword evidence="3" id="KW-1133">Transmembrane helix</keyword>
<dbReference type="KEGG" id="pbo:PACID_30800"/>
<feature type="compositionally biased region" description="Low complexity" evidence="2">
    <location>
        <begin position="177"/>
        <end position="199"/>
    </location>
</feature>
<dbReference type="Pfam" id="PF03816">
    <property type="entry name" value="LytR_cpsA_psr"/>
    <property type="match status" value="1"/>
</dbReference>
<feature type="compositionally biased region" description="Low complexity" evidence="2">
    <location>
        <begin position="832"/>
        <end position="872"/>
    </location>
</feature>
<accession>K7RWP2</accession>
<dbReference type="PATRIC" id="fig|1171373.8.peg.3026"/>
<keyword evidence="3" id="KW-0812">Transmembrane</keyword>
<dbReference type="HOGENOM" id="CLU_015593_0_0_11"/>
<proteinExistence type="inferred from homology"/>
<organism evidence="5 6">
    <name type="scientific">Acidipropionibacterium acidipropionici (strain ATCC 4875 / DSM 20272 / JCM 6432 / NBRC 12425 / NCIMB 8070 / 4)</name>
    <name type="common">Propionibacterium acidipropionici</name>
    <dbReference type="NCBI Taxonomy" id="1171373"/>
    <lineage>
        <taxon>Bacteria</taxon>
        <taxon>Bacillati</taxon>
        <taxon>Actinomycetota</taxon>
        <taxon>Actinomycetes</taxon>
        <taxon>Propionibacteriales</taxon>
        <taxon>Propionibacteriaceae</taxon>
        <taxon>Acidipropionibacterium</taxon>
    </lineage>
</organism>
<dbReference type="InterPro" id="IPR050922">
    <property type="entry name" value="LytR/CpsA/Psr_CW_biosynth"/>
</dbReference>
<gene>
    <name evidence="5" type="ordered locus">PACID_30800</name>
</gene>
<dbReference type="Gene3D" id="3.40.630.190">
    <property type="entry name" value="LCP protein"/>
    <property type="match status" value="1"/>
</dbReference>
<feature type="region of interest" description="Disordered" evidence="2">
    <location>
        <begin position="817"/>
        <end position="873"/>
    </location>
</feature>
<evidence type="ECO:0000259" key="4">
    <source>
        <dbReference type="Pfam" id="PF03816"/>
    </source>
</evidence>
<feature type="compositionally biased region" description="Low complexity" evidence="2">
    <location>
        <begin position="102"/>
        <end position="117"/>
    </location>
</feature>
<dbReference type="InterPro" id="IPR004474">
    <property type="entry name" value="LytR_CpsA_psr"/>
</dbReference>
<feature type="transmembrane region" description="Helical" evidence="3">
    <location>
        <begin position="445"/>
        <end position="465"/>
    </location>
</feature>